<reference evidence="7 8" key="1">
    <citation type="journal article" date="2021" name="Commun. Biol.">
        <title>The genome of Shorea leprosula (Dipterocarpaceae) highlights the ecological relevance of drought in aseasonal tropical rainforests.</title>
        <authorList>
            <person name="Ng K.K.S."/>
            <person name="Kobayashi M.J."/>
            <person name="Fawcett J.A."/>
            <person name="Hatakeyama M."/>
            <person name="Paape T."/>
            <person name="Ng C.H."/>
            <person name="Ang C.C."/>
            <person name="Tnah L.H."/>
            <person name="Lee C.T."/>
            <person name="Nishiyama T."/>
            <person name="Sese J."/>
            <person name="O'Brien M.J."/>
            <person name="Copetti D."/>
            <person name="Mohd Noor M.I."/>
            <person name="Ong R.C."/>
            <person name="Putra M."/>
            <person name="Sireger I.Z."/>
            <person name="Indrioko S."/>
            <person name="Kosugi Y."/>
            <person name="Izuno A."/>
            <person name="Isagi Y."/>
            <person name="Lee S.L."/>
            <person name="Shimizu K.K."/>
        </authorList>
    </citation>
    <scope>NUCLEOTIDE SEQUENCE [LARGE SCALE GENOMIC DNA]</scope>
    <source>
        <strain evidence="7">214</strain>
    </source>
</reference>
<dbReference type="AlphaFoldDB" id="A0AAV5J0H7"/>
<dbReference type="GO" id="GO:0005634">
    <property type="term" value="C:nucleus"/>
    <property type="evidence" value="ECO:0007669"/>
    <property type="project" value="UniProtKB-SubCell"/>
</dbReference>
<dbReference type="Proteomes" id="UP001054252">
    <property type="component" value="Unassembled WGS sequence"/>
</dbReference>
<dbReference type="SUPFAM" id="SSF101941">
    <property type="entry name" value="NAC domain"/>
    <property type="match status" value="1"/>
</dbReference>
<name>A0AAV5J0H7_9ROSI</name>
<accession>A0AAV5J0H7</accession>
<dbReference type="PROSITE" id="PS51005">
    <property type="entry name" value="NAC"/>
    <property type="match status" value="1"/>
</dbReference>
<evidence type="ECO:0000256" key="2">
    <source>
        <dbReference type="ARBA" id="ARBA00023015"/>
    </source>
</evidence>
<dbReference type="InterPro" id="IPR036093">
    <property type="entry name" value="NAC_dom_sf"/>
</dbReference>
<gene>
    <name evidence="7" type="ORF">SLEP1_g17645</name>
</gene>
<evidence type="ECO:0000256" key="1">
    <source>
        <dbReference type="ARBA" id="ARBA00004123"/>
    </source>
</evidence>
<evidence type="ECO:0000256" key="3">
    <source>
        <dbReference type="ARBA" id="ARBA00023125"/>
    </source>
</evidence>
<organism evidence="7 8">
    <name type="scientific">Rubroshorea leprosula</name>
    <dbReference type="NCBI Taxonomy" id="152421"/>
    <lineage>
        <taxon>Eukaryota</taxon>
        <taxon>Viridiplantae</taxon>
        <taxon>Streptophyta</taxon>
        <taxon>Embryophyta</taxon>
        <taxon>Tracheophyta</taxon>
        <taxon>Spermatophyta</taxon>
        <taxon>Magnoliopsida</taxon>
        <taxon>eudicotyledons</taxon>
        <taxon>Gunneridae</taxon>
        <taxon>Pentapetalae</taxon>
        <taxon>rosids</taxon>
        <taxon>malvids</taxon>
        <taxon>Malvales</taxon>
        <taxon>Dipterocarpaceae</taxon>
        <taxon>Rubroshorea</taxon>
    </lineage>
</organism>
<dbReference type="PANTHER" id="PTHR31744">
    <property type="entry name" value="PROTEIN CUP-SHAPED COTYLEDON 2-RELATED"/>
    <property type="match status" value="1"/>
</dbReference>
<keyword evidence="4" id="KW-0804">Transcription</keyword>
<sequence>MLSSMENNPGSSLDHIHFPHLPPGFRFHPSDEELIVHYLKKKVTSSPLPASIIVEIDLYKHDPWELPTKAVFGEDEWYFFSPRDRKYPNGARPNRAAASGYWKATGTDKLILTSCGTKAIGVKKSLVFYKGRPPKGTKTEWIMQEYRLLDSIFFCTSRIAMRKKISFPENVSSNEINGHLPGLIQSWPSNPYPDGEMIKGYLYNDCPMLPYIFSSPGIPYTEKTSSLSLQSSPNSCISVHQEDYEKQNLQIPDSLENFFNRLKRKLMEQNQGKSSTVLPSNKLVNGDAAMHCSDINNCRGRNRDQSEGTNFSPDVWNSTFQYQELNHLDFRGTST</sequence>
<keyword evidence="5" id="KW-0539">Nucleus</keyword>
<evidence type="ECO:0000259" key="6">
    <source>
        <dbReference type="PROSITE" id="PS51005"/>
    </source>
</evidence>
<keyword evidence="3" id="KW-0238">DNA-binding</keyword>
<keyword evidence="8" id="KW-1185">Reference proteome</keyword>
<dbReference type="GO" id="GO:0006355">
    <property type="term" value="P:regulation of DNA-templated transcription"/>
    <property type="evidence" value="ECO:0007669"/>
    <property type="project" value="InterPro"/>
</dbReference>
<keyword evidence="2" id="KW-0805">Transcription regulation</keyword>
<evidence type="ECO:0000313" key="7">
    <source>
        <dbReference type="EMBL" id="GKV05659.1"/>
    </source>
</evidence>
<feature type="domain" description="NAC" evidence="6">
    <location>
        <begin position="21"/>
        <end position="166"/>
    </location>
</feature>
<dbReference type="InterPro" id="IPR003441">
    <property type="entry name" value="NAC-dom"/>
</dbReference>
<evidence type="ECO:0000313" key="8">
    <source>
        <dbReference type="Proteomes" id="UP001054252"/>
    </source>
</evidence>
<protein>
    <recommendedName>
        <fullName evidence="6">NAC domain-containing protein</fullName>
    </recommendedName>
</protein>
<evidence type="ECO:0000256" key="4">
    <source>
        <dbReference type="ARBA" id="ARBA00023163"/>
    </source>
</evidence>
<evidence type="ECO:0000256" key="5">
    <source>
        <dbReference type="ARBA" id="ARBA00023242"/>
    </source>
</evidence>
<dbReference type="PANTHER" id="PTHR31744:SF233">
    <property type="entry name" value="NAC DOMAIN-CONTAINING PROTEIN 72-LIKE"/>
    <property type="match status" value="1"/>
</dbReference>
<dbReference type="EMBL" id="BPVZ01000024">
    <property type="protein sequence ID" value="GKV05659.1"/>
    <property type="molecule type" value="Genomic_DNA"/>
</dbReference>
<comment type="subcellular location">
    <subcellularLocation>
        <location evidence="1">Nucleus</location>
    </subcellularLocation>
</comment>
<dbReference type="Pfam" id="PF02365">
    <property type="entry name" value="NAM"/>
    <property type="match status" value="1"/>
</dbReference>
<dbReference type="GO" id="GO:0003677">
    <property type="term" value="F:DNA binding"/>
    <property type="evidence" value="ECO:0007669"/>
    <property type="project" value="UniProtKB-KW"/>
</dbReference>
<comment type="caution">
    <text evidence="7">The sequence shown here is derived from an EMBL/GenBank/DDBJ whole genome shotgun (WGS) entry which is preliminary data.</text>
</comment>
<proteinExistence type="predicted"/>
<dbReference type="Gene3D" id="2.170.150.80">
    <property type="entry name" value="NAC domain"/>
    <property type="match status" value="1"/>
</dbReference>